<evidence type="ECO:0000256" key="9">
    <source>
        <dbReference type="RuleBase" id="RU004273"/>
    </source>
</evidence>
<dbReference type="Gene3D" id="3.30.40.10">
    <property type="entry name" value="Zinc/RING finger domain, C3HC4 (zinc finger)"/>
    <property type="match status" value="1"/>
</dbReference>
<dbReference type="InterPro" id="IPR018247">
    <property type="entry name" value="EF_Hand_1_Ca_BS"/>
</dbReference>
<keyword evidence="7" id="KW-0464">Manganese</keyword>
<evidence type="ECO:0000256" key="6">
    <source>
        <dbReference type="ARBA" id="ARBA00022837"/>
    </source>
</evidence>
<dbReference type="Gene3D" id="3.60.21.10">
    <property type="match status" value="1"/>
</dbReference>
<keyword evidence="5" id="KW-0862">Zinc</keyword>
<keyword evidence="14" id="KW-1185">Reference proteome</keyword>
<feature type="domain" description="EF-hand" evidence="12">
    <location>
        <begin position="1110"/>
        <end position="1145"/>
    </location>
</feature>
<dbReference type="PANTHER" id="PTHR45668:SF5">
    <property type="entry name" value="SERINE_THREONINE-PROTEIN PHOSPHATASE 5"/>
    <property type="match status" value="1"/>
</dbReference>
<dbReference type="InterPro" id="IPR004843">
    <property type="entry name" value="Calcineurin-like_PHP"/>
</dbReference>
<comment type="caution">
    <text evidence="13">The sequence shown here is derived from an EMBL/GenBank/DDBJ whole genome shotgun (WGS) entry which is preliminary data.</text>
</comment>
<evidence type="ECO:0000313" key="13">
    <source>
        <dbReference type="EMBL" id="TMW57471.1"/>
    </source>
</evidence>
<dbReference type="Pfam" id="PF01363">
    <property type="entry name" value="FYVE"/>
    <property type="match status" value="1"/>
</dbReference>
<gene>
    <name evidence="13" type="ORF">Poli38472_003396</name>
</gene>
<feature type="domain" description="EF-hand" evidence="12">
    <location>
        <begin position="913"/>
        <end position="948"/>
    </location>
</feature>
<keyword evidence="6" id="KW-0106">Calcium</keyword>
<reference evidence="13" key="1">
    <citation type="submission" date="2019-03" db="EMBL/GenBank/DDBJ databases">
        <title>Long read genome sequence of the mycoparasitic Pythium oligandrum ATCC 38472 isolated from sugarbeet rhizosphere.</title>
        <authorList>
            <person name="Gaulin E."/>
        </authorList>
    </citation>
    <scope>NUCLEOTIDE SEQUENCE</scope>
    <source>
        <strain evidence="13">ATCC 38472_TT</strain>
    </source>
</reference>
<dbReference type="InterPro" id="IPR006186">
    <property type="entry name" value="Ser/Thr-sp_prot-phosphatase"/>
</dbReference>
<comment type="cofactor">
    <cofactor evidence="1">
        <name>Mn(2+)</name>
        <dbReference type="ChEBI" id="CHEBI:29035"/>
    </cofactor>
</comment>
<evidence type="ECO:0000256" key="3">
    <source>
        <dbReference type="ARBA" id="ARBA00022723"/>
    </source>
</evidence>
<evidence type="ECO:0000259" key="12">
    <source>
        <dbReference type="PROSITE" id="PS50222"/>
    </source>
</evidence>
<dbReference type="PROSITE" id="PS00125">
    <property type="entry name" value="SER_THR_PHOSPHATASE"/>
    <property type="match status" value="1"/>
</dbReference>
<organism evidence="13 14">
    <name type="scientific">Pythium oligandrum</name>
    <name type="common">Mycoparasitic fungus</name>
    <dbReference type="NCBI Taxonomy" id="41045"/>
    <lineage>
        <taxon>Eukaryota</taxon>
        <taxon>Sar</taxon>
        <taxon>Stramenopiles</taxon>
        <taxon>Oomycota</taxon>
        <taxon>Peronosporomycetes</taxon>
        <taxon>Pythiales</taxon>
        <taxon>Pythiaceae</taxon>
        <taxon>Pythium</taxon>
    </lineage>
</organism>
<dbReference type="InterPro" id="IPR051134">
    <property type="entry name" value="PPP_phosphatase"/>
</dbReference>
<accession>A0A8K1C6G0</accession>
<proteinExistence type="inferred from homology"/>
<dbReference type="SMART" id="SM00054">
    <property type="entry name" value="EFh"/>
    <property type="match status" value="4"/>
</dbReference>
<dbReference type="SUPFAM" id="SSF56300">
    <property type="entry name" value="Metallo-dependent phosphatases"/>
    <property type="match status" value="1"/>
</dbReference>
<dbReference type="Gene3D" id="1.10.238.10">
    <property type="entry name" value="EF-hand"/>
    <property type="match status" value="2"/>
</dbReference>
<dbReference type="SMART" id="SM00156">
    <property type="entry name" value="PP2Ac"/>
    <property type="match status" value="1"/>
</dbReference>
<sequence>MGGWLTPEDGVVSNYYEDQKLMEGPLIKLGDYAHFRYFLLYRNGRFCYYELPMPKEPSDGHGGPRRIQLTLSPEHLRGVMMLNVTLIGKELPQMEDEYASDAIQRGLAFNRKRLEMNLTGISLTGQLTSWKLRASNDATYTKWEKAFRLALRPIWMQNTSTCMICCNEFTLLFRPHHCRKCGTCMCEECSVFVPRLAMQGYYDVVRICRDCSPQNIQQSDLKVGSRVLVYGMYPGKIIKMDATEDSASSSAFVTVEWEKKKSDDSPAETRRVGLGYVEHYSETVLSANRIKNTIRRHLAQTLFRAQLNFSTWNQLETVQEQRTVQMVRILSRSSSINDLRSMVPTLGSYDAPQFIVDDEKEQELIQASMAHYRGVHITFPLRLETAMKLIDQFRNGILLHRVYVYQILDEAHKALRRWNPTPMNTISIQPGVSLIVVGDLHGQLEDLLTILDKNGVPSQKTWYLFNGDFVDRGSHGVEVMMLLLTFKLLYPEFVFLNRGNHEERMINENFGFEDEIYAKYSAESANFEGADTISCSQKYSCVKLFEMFEDVFTILPIFALINERVFATHGGLSSHENVTIEELKKIDHLREIPTQGTRREDELFTHLLWSDPRDIEGYRPSDRGAGIEFGPDITKRFCADNQLSLVIRSHECQEEGYEITHDGLLLTIFSASSYCGSQTNKGAFVQLQVIDNGSLQPHVVQYYAQPLQKLLDAGKNEWRKKAVRLERRTMMSLAELICEKKGALAGAFGQYDREGTGRVTKLQWRDALQSVLDIEVRFLSYFHDLAGIDADEHDRVDYEAFLSRYSVELNDGNVDWRRHLLRRVWLAFCEALKAKEGEDVDKMSMPEKLRAAFNLFQSSSVTGNQDSQVPKELQSIRGVATQKSHDNFVNNGFIAYDVFRTTIQGRLGLGDTLSEQQILELMQHMDQNHDGFVDFDEFRIFFAEFSRVDYLQQIFDVDDVKAVDLLQQFGTHLNSYEHFETLQEAFKAIDRSKKGTLQPEDLQIASQTIQMIPSLDEEHAEILHSAILRTYYGAAPAAQRKLDWTVFEDVFSPDSAHQRSLLMTSFSASGSNLLSMVGNDEDARPLSPRSRKKQTWIDALLQQVTTSLHEQRLYLKFVFRMLDKKRRGYVPRSKFISAMKCVNHEYGSPLKDDQLEQLADAFMVRTRRARAFTDSESEAQEMIAYPSFLKSLRVTPEKVVAGGKTIEVYPFDDFTV</sequence>
<dbReference type="SUPFAM" id="SSF57903">
    <property type="entry name" value="FYVE/PHD zinc finger"/>
    <property type="match status" value="1"/>
</dbReference>
<keyword evidence="4 8" id="KW-0863">Zinc-finger</keyword>
<dbReference type="GO" id="GO:0008270">
    <property type="term" value="F:zinc ion binding"/>
    <property type="evidence" value="ECO:0007669"/>
    <property type="project" value="UniProtKB-KW"/>
</dbReference>
<keyword evidence="9" id="KW-0378">Hydrolase</keyword>
<evidence type="ECO:0000256" key="2">
    <source>
        <dbReference type="ARBA" id="ARBA00008294"/>
    </source>
</evidence>
<evidence type="ECO:0000259" key="10">
    <source>
        <dbReference type="PROSITE" id="PS50003"/>
    </source>
</evidence>
<dbReference type="Proteomes" id="UP000794436">
    <property type="component" value="Unassembled WGS sequence"/>
</dbReference>
<evidence type="ECO:0000259" key="11">
    <source>
        <dbReference type="PROSITE" id="PS50178"/>
    </source>
</evidence>
<feature type="domain" description="PH" evidence="10">
    <location>
        <begin position="19"/>
        <end position="152"/>
    </location>
</feature>
<dbReference type="AlphaFoldDB" id="A0A8K1C6G0"/>
<dbReference type="PANTHER" id="PTHR45668">
    <property type="entry name" value="SERINE/THREONINE-PROTEIN PHOSPHATASE 5-RELATED"/>
    <property type="match status" value="1"/>
</dbReference>
<dbReference type="InterPro" id="IPR002048">
    <property type="entry name" value="EF_hand_dom"/>
</dbReference>
<dbReference type="InterPro" id="IPR001849">
    <property type="entry name" value="PH_domain"/>
</dbReference>
<dbReference type="Pfam" id="PF13499">
    <property type="entry name" value="EF-hand_7"/>
    <property type="match status" value="1"/>
</dbReference>
<dbReference type="Pfam" id="PF00149">
    <property type="entry name" value="Metallophos"/>
    <property type="match status" value="1"/>
</dbReference>
<dbReference type="GO" id="GO:0004722">
    <property type="term" value="F:protein serine/threonine phosphatase activity"/>
    <property type="evidence" value="ECO:0007669"/>
    <property type="project" value="UniProtKB-EC"/>
</dbReference>
<dbReference type="PROSITE" id="PS00018">
    <property type="entry name" value="EF_HAND_1"/>
    <property type="match status" value="1"/>
</dbReference>
<comment type="catalytic activity">
    <reaction evidence="9">
        <text>O-phospho-L-threonyl-[protein] + H2O = L-threonyl-[protein] + phosphate</text>
        <dbReference type="Rhea" id="RHEA:47004"/>
        <dbReference type="Rhea" id="RHEA-COMP:11060"/>
        <dbReference type="Rhea" id="RHEA-COMP:11605"/>
        <dbReference type="ChEBI" id="CHEBI:15377"/>
        <dbReference type="ChEBI" id="CHEBI:30013"/>
        <dbReference type="ChEBI" id="CHEBI:43474"/>
        <dbReference type="ChEBI" id="CHEBI:61977"/>
        <dbReference type="EC" id="3.1.3.16"/>
    </reaction>
</comment>
<evidence type="ECO:0000256" key="4">
    <source>
        <dbReference type="ARBA" id="ARBA00022771"/>
    </source>
</evidence>
<dbReference type="InterPro" id="IPR000306">
    <property type="entry name" value="Znf_FYVE"/>
</dbReference>
<dbReference type="InterPro" id="IPR017455">
    <property type="entry name" value="Znf_FYVE-rel"/>
</dbReference>
<evidence type="ECO:0000256" key="5">
    <source>
        <dbReference type="ARBA" id="ARBA00022833"/>
    </source>
</evidence>
<dbReference type="OrthoDB" id="442428at2759"/>
<name>A0A8K1C6G0_PYTOL</name>
<dbReference type="GO" id="GO:0005509">
    <property type="term" value="F:calcium ion binding"/>
    <property type="evidence" value="ECO:0007669"/>
    <property type="project" value="InterPro"/>
</dbReference>
<comment type="similarity">
    <text evidence="2 9">Belongs to the PPP phosphatase family.</text>
</comment>
<evidence type="ECO:0000256" key="8">
    <source>
        <dbReference type="PROSITE-ProRule" id="PRU00091"/>
    </source>
</evidence>
<dbReference type="EC" id="3.1.3.16" evidence="9"/>
<keyword evidence="3" id="KW-0479">Metal-binding</keyword>
<dbReference type="SMART" id="SM00064">
    <property type="entry name" value="FYVE"/>
    <property type="match status" value="1"/>
</dbReference>
<dbReference type="InterPro" id="IPR011992">
    <property type="entry name" value="EF-hand-dom_pair"/>
</dbReference>
<dbReference type="InterPro" id="IPR013083">
    <property type="entry name" value="Znf_RING/FYVE/PHD"/>
</dbReference>
<protein>
    <recommendedName>
        <fullName evidence="9">Serine/threonine-protein phosphatase</fullName>
        <ecNumber evidence="9">3.1.3.16</ecNumber>
    </recommendedName>
</protein>
<dbReference type="PROSITE" id="PS50178">
    <property type="entry name" value="ZF_FYVE"/>
    <property type="match status" value="1"/>
</dbReference>
<dbReference type="EMBL" id="SPLM01000144">
    <property type="protein sequence ID" value="TMW57471.1"/>
    <property type="molecule type" value="Genomic_DNA"/>
</dbReference>
<dbReference type="PRINTS" id="PR00114">
    <property type="entry name" value="STPHPHTASE"/>
</dbReference>
<dbReference type="CDD" id="cd00051">
    <property type="entry name" value="EFh"/>
    <property type="match status" value="1"/>
</dbReference>
<evidence type="ECO:0000256" key="7">
    <source>
        <dbReference type="ARBA" id="ARBA00023211"/>
    </source>
</evidence>
<feature type="domain" description="FYVE-type" evidence="11">
    <location>
        <begin position="156"/>
        <end position="216"/>
    </location>
</feature>
<dbReference type="InterPro" id="IPR011011">
    <property type="entry name" value="Znf_FYVE_PHD"/>
</dbReference>
<evidence type="ECO:0000256" key="1">
    <source>
        <dbReference type="ARBA" id="ARBA00001936"/>
    </source>
</evidence>
<dbReference type="CDD" id="cd00065">
    <property type="entry name" value="FYVE_like_SF"/>
    <property type="match status" value="1"/>
</dbReference>
<dbReference type="PROSITE" id="PS50222">
    <property type="entry name" value="EF_HAND_2"/>
    <property type="match status" value="2"/>
</dbReference>
<evidence type="ECO:0000313" key="14">
    <source>
        <dbReference type="Proteomes" id="UP000794436"/>
    </source>
</evidence>
<dbReference type="SUPFAM" id="SSF47473">
    <property type="entry name" value="EF-hand"/>
    <property type="match status" value="2"/>
</dbReference>
<dbReference type="InterPro" id="IPR029052">
    <property type="entry name" value="Metallo-depent_PP-like"/>
</dbReference>
<dbReference type="PROSITE" id="PS50003">
    <property type="entry name" value="PH_DOMAIN"/>
    <property type="match status" value="1"/>
</dbReference>